<evidence type="ECO:0000256" key="1">
    <source>
        <dbReference type="ARBA" id="ARBA00022679"/>
    </source>
</evidence>
<dbReference type="EMBL" id="BSSD01000001">
    <property type="protein sequence ID" value="GLW90377.1"/>
    <property type="molecule type" value="Genomic_DNA"/>
</dbReference>
<evidence type="ECO:0000313" key="3">
    <source>
        <dbReference type="EMBL" id="GLW90377.1"/>
    </source>
</evidence>
<dbReference type="InterPro" id="IPR013217">
    <property type="entry name" value="Methyltransf_12"/>
</dbReference>
<evidence type="ECO:0000259" key="2">
    <source>
        <dbReference type="Pfam" id="PF08242"/>
    </source>
</evidence>
<dbReference type="Pfam" id="PF08242">
    <property type="entry name" value="Methyltransf_12"/>
    <property type="match status" value="1"/>
</dbReference>
<keyword evidence="4" id="KW-1185">Reference proteome</keyword>
<dbReference type="CDD" id="cd02440">
    <property type="entry name" value="AdoMet_MTases"/>
    <property type="match status" value="1"/>
</dbReference>
<dbReference type="Proteomes" id="UP001165042">
    <property type="component" value="Unassembled WGS sequence"/>
</dbReference>
<accession>A0A9W6V6H2</accession>
<protein>
    <submittedName>
        <fullName evidence="3">Methyltransferase</fullName>
    </submittedName>
</protein>
<name>A0A9W6V6H2_9PSEU</name>
<dbReference type="AlphaFoldDB" id="A0A9W6V6H2"/>
<comment type="caution">
    <text evidence="3">The sequence shown here is derived from an EMBL/GenBank/DDBJ whole genome shotgun (WGS) entry which is preliminary data.</text>
</comment>
<reference evidence="3" key="1">
    <citation type="submission" date="2023-02" db="EMBL/GenBank/DDBJ databases">
        <title>Actinokineospora globicatena NBRC 15670.</title>
        <authorList>
            <person name="Ichikawa N."/>
            <person name="Sato H."/>
            <person name="Tonouchi N."/>
        </authorList>
    </citation>
    <scope>NUCLEOTIDE SEQUENCE</scope>
    <source>
        <strain evidence="3">NBRC 15670</strain>
    </source>
</reference>
<dbReference type="SUPFAM" id="SSF53335">
    <property type="entry name" value="S-adenosyl-L-methionine-dependent methyltransferases"/>
    <property type="match status" value="1"/>
</dbReference>
<feature type="domain" description="Methyltransferase type 12" evidence="2">
    <location>
        <begin position="44"/>
        <end position="133"/>
    </location>
</feature>
<dbReference type="RefSeq" id="WP_285608319.1">
    <property type="nucleotide sequence ID" value="NZ_BSSD01000001.1"/>
</dbReference>
<dbReference type="GO" id="GO:0032259">
    <property type="term" value="P:methylation"/>
    <property type="evidence" value="ECO:0007669"/>
    <property type="project" value="UniProtKB-KW"/>
</dbReference>
<dbReference type="PANTHER" id="PTHR43861:SF3">
    <property type="entry name" value="PUTATIVE (AFU_ORTHOLOGUE AFUA_2G14390)-RELATED"/>
    <property type="match status" value="1"/>
</dbReference>
<gene>
    <name evidence="3" type="ORF">Aglo03_11930</name>
</gene>
<dbReference type="GO" id="GO:0008168">
    <property type="term" value="F:methyltransferase activity"/>
    <property type="evidence" value="ECO:0007669"/>
    <property type="project" value="UniProtKB-KW"/>
</dbReference>
<organism evidence="3 4">
    <name type="scientific">Actinokineospora globicatena</name>
    <dbReference type="NCBI Taxonomy" id="103729"/>
    <lineage>
        <taxon>Bacteria</taxon>
        <taxon>Bacillati</taxon>
        <taxon>Actinomycetota</taxon>
        <taxon>Actinomycetes</taxon>
        <taxon>Pseudonocardiales</taxon>
        <taxon>Pseudonocardiaceae</taxon>
        <taxon>Actinokineospora</taxon>
    </lineage>
</organism>
<evidence type="ECO:0000313" key="4">
    <source>
        <dbReference type="Proteomes" id="UP001165042"/>
    </source>
</evidence>
<dbReference type="InterPro" id="IPR029063">
    <property type="entry name" value="SAM-dependent_MTases_sf"/>
</dbReference>
<dbReference type="PANTHER" id="PTHR43861">
    <property type="entry name" value="TRANS-ACONITATE 2-METHYLTRANSFERASE-RELATED"/>
    <property type="match status" value="1"/>
</dbReference>
<keyword evidence="1" id="KW-0808">Transferase</keyword>
<dbReference type="Gene3D" id="3.40.50.150">
    <property type="entry name" value="Vaccinia Virus protein VP39"/>
    <property type="match status" value="1"/>
</dbReference>
<keyword evidence="3" id="KW-0489">Methyltransferase</keyword>
<proteinExistence type="predicted"/>
<sequence>MTQYVFDNADTRTKTRFAALAAFDPASHVALTAAGVAPGWTCWEVGGGDGSIGHWLSEQVGVGGSVLVTDIDPRWIPVPDRPGLTVRRHDVVTDELPGGTFDLIHARLVLIHLPDRQAVLDRLISALKPGGRLVVEEFDLRHPLTPRTADPHHVATFDAVHAPLLRLLESRRVGATWAGALPDTFVARGLQDVRVDTTTALWRGGSEEIQLHRANVEQLAEPLAAAGVSPQTLAAFYALLEDPSFAVWSYPLVSVTGTRG</sequence>